<evidence type="ECO:0000313" key="5">
    <source>
        <dbReference type="EMBL" id="MBY3064518.1"/>
    </source>
</evidence>
<dbReference type="GO" id="GO:0043565">
    <property type="term" value="F:sequence-specific DNA binding"/>
    <property type="evidence" value="ECO:0007669"/>
    <property type="project" value="InterPro"/>
</dbReference>
<evidence type="ECO:0000259" key="4">
    <source>
        <dbReference type="PROSITE" id="PS01124"/>
    </source>
</evidence>
<evidence type="ECO:0000313" key="6">
    <source>
        <dbReference type="Proteomes" id="UP000758022"/>
    </source>
</evidence>
<keyword evidence="2" id="KW-0238">DNA-binding</keyword>
<protein>
    <submittedName>
        <fullName evidence="5">Helix-turn-helix transcriptional regulator</fullName>
    </submittedName>
</protein>
<comment type="caution">
    <text evidence="5">The sequence shown here is derived from an EMBL/GenBank/DDBJ whole genome shotgun (WGS) entry which is preliminary data.</text>
</comment>
<feature type="domain" description="HTH araC/xylS-type" evidence="4">
    <location>
        <begin position="53"/>
        <end position="151"/>
    </location>
</feature>
<dbReference type="PROSITE" id="PS00041">
    <property type="entry name" value="HTH_ARAC_FAMILY_1"/>
    <property type="match status" value="1"/>
</dbReference>
<dbReference type="InterPro" id="IPR050204">
    <property type="entry name" value="AraC_XylS_family_regulators"/>
</dbReference>
<dbReference type="AlphaFoldDB" id="A0AB35FFK4"/>
<dbReference type="PANTHER" id="PTHR46796:SF6">
    <property type="entry name" value="ARAC SUBFAMILY"/>
    <property type="match status" value="1"/>
</dbReference>
<dbReference type="PROSITE" id="PS01124">
    <property type="entry name" value="HTH_ARAC_FAMILY_2"/>
    <property type="match status" value="1"/>
</dbReference>
<evidence type="ECO:0000256" key="2">
    <source>
        <dbReference type="ARBA" id="ARBA00023125"/>
    </source>
</evidence>
<dbReference type="Proteomes" id="UP000758022">
    <property type="component" value="Unassembled WGS sequence"/>
</dbReference>
<organism evidence="5 6">
    <name type="scientific">Rhizobium laguerreae</name>
    <dbReference type="NCBI Taxonomy" id="1076926"/>
    <lineage>
        <taxon>Bacteria</taxon>
        <taxon>Pseudomonadati</taxon>
        <taxon>Pseudomonadota</taxon>
        <taxon>Alphaproteobacteria</taxon>
        <taxon>Hyphomicrobiales</taxon>
        <taxon>Rhizobiaceae</taxon>
        <taxon>Rhizobium/Agrobacterium group</taxon>
        <taxon>Rhizobium</taxon>
    </lineage>
</organism>
<dbReference type="GO" id="GO:0003700">
    <property type="term" value="F:DNA-binding transcription factor activity"/>
    <property type="evidence" value="ECO:0007669"/>
    <property type="project" value="InterPro"/>
</dbReference>
<keyword evidence="3" id="KW-0804">Transcription</keyword>
<evidence type="ECO:0000256" key="1">
    <source>
        <dbReference type="ARBA" id="ARBA00023015"/>
    </source>
</evidence>
<keyword evidence="1" id="KW-0805">Transcription regulation</keyword>
<dbReference type="InterPro" id="IPR018060">
    <property type="entry name" value="HTH_AraC"/>
</dbReference>
<gene>
    <name evidence="5" type="ORF">HFO74_13905</name>
</gene>
<accession>A0AB35FFK4</accession>
<proteinExistence type="predicted"/>
<evidence type="ECO:0000256" key="3">
    <source>
        <dbReference type="ARBA" id="ARBA00023163"/>
    </source>
</evidence>
<name>A0AB35FFK4_9HYPH</name>
<dbReference type="Gene3D" id="1.10.10.60">
    <property type="entry name" value="Homeodomain-like"/>
    <property type="match status" value="2"/>
</dbReference>
<dbReference type="EMBL" id="JAAXQQ010000004">
    <property type="protein sequence ID" value="MBY3064518.1"/>
    <property type="molecule type" value="Genomic_DNA"/>
</dbReference>
<dbReference type="InterPro" id="IPR018062">
    <property type="entry name" value="HTH_AraC-typ_CS"/>
</dbReference>
<dbReference type="SMART" id="SM00342">
    <property type="entry name" value="HTH_ARAC"/>
    <property type="match status" value="1"/>
</dbReference>
<dbReference type="RefSeq" id="WP_221978954.1">
    <property type="nucleotide sequence ID" value="NZ_JAAXQQ010000004.1"/>
</dbReference>
<dbReference type="SUPFAM" id="SSF46689">
    <property type="entry name" value="Homeodomain-like"/>
    <property type="match status" value="2"/>
</dbReference>
<dbReference type="PANTHER" id="PTHR46796">
    <property type="entry name" value="HTH-TYPE TRANSCRIPTIONAL ACTIVATOR RHAS-RELATED"/>
    <property type="match status" value="1"/>
</dbReference>
<dbReference type="Pfam" id="PF12833">
    <property type="entry name" value="HTH_18"/>
    <property type="match status" value="1"/>
</dbReference>
<dbReference type="InterPro" id="IPR009057">
    <property type="entry name" value="Homeodomain-like_sf"/>
</dbReference>
<reference evidence="5" key="1">
    <citation type="submission" date="2020-04" db="EMBL/GenBank/DDBJ databases">
        <title>Global-level population genomics supports evidence of horizontal gene transfer on evolution of Rhizobia in Lentils.</title>
        <authorList>
            <person name="Gai Y."/>
            <person name="Cook D."/>
            <person name="Riely B."/>
        </authorList>
    </citation>
    <scope>NUCLEOTIDE SEQUENCE</scope>
    <source>
        <strain evidence="5">TLR9</strain>
    </source>
</reference>
<sequence>MSDGILSSHEGIFGDLGLDGGCPGEQPPNPKATKLAEVIWAKPLPRLAGWQAQKITRYIDEHIDRRLKVRDLGRHLNLSASQFSKCFRATIGRPPYDYILSRRIETAKRLLASTQEPLCQIAQACGLTDQAHLSKVFKRRVGLTPNKWRALSIVFYGDVMGSESSSPGCQDAGELRTALRASPADALRYSPPTTAIPANRRITTS</sequence>